<gene>
    <name evidence="1" type="ORF">EIKCOROL_00579</name>
</gene>
<reference evidence="1 2" key="1">
    <citation type="submission" date="2009-01" db="EMBL/GenBank/DDBJ databases">
        <authorList>
            <person name="Fulton L."/>
            <person name="Clifton S."/>
            <person name="Chinwalla A.T."/>
            <person name="Mitreva M."/>
            <person name="Sodergren E."/>
            <person name="Weinstock G."/>
            <person name="Clifton S."/>
            <person name="Dooling D.J."/>
            <person name="Fulton B."/>
            <person name="Minx P."/>
            <person name="Pepin K.H."/>
            <person name="Johnson M."/>
            <person name="Bhonagiri V."/>
            <person name="Nash W.E."/>
            <person name="Mardis E.R."/>
            <person name="Wilson R.K."/>
        </authorList>
    </citation>
    <scope>NUCLEOTIDE SEQUENCE [LARGE SCALE GENOMIC DNA]</scope>
    <source>
        <strain evidence="1 2">ATCC 23834</strain>
    </source>
</reference>
<dbReference type="EMBL" id="ACEA01000012">
    <property type="protein sequence ID" value="EEG24806.1"/>
    <property type="molecule type" value="Genomic_DNA"/>
</dbReference>
<dbReference type="Proteomes" id="UP000005837">
    <property type="component" value="Unassembled WGS sequence"/>
</dbReference>
<protein>
    <submittedName>
        <fullName evidence="1">Uncharacterized protein</fullName>
    </submittedName>
</protein>
<proteinExistence type="predicted"/>
<dbReference type="HOGENOM" id="CLU_3167524_0_0_4"/>
<sequence length="47" mass="5562">MHSIKIYTARLIHGKKPRIILNTINIVNVKNYSPYRQRLPENLPSIF</sequence>
<evidence type="ECO:0000313" key="1">
    <source>
        <dbReference type="EMBL" id="EEG24806.1"/>
    </source>
</evidence>
<accession>C0DTA1</accession>
<comment type="caution">
    <text evidence="1">The sequence shown here is derived from an EMBL/GenBank/DDBJ whole genome shotgun (WGS) entry which is preliminary data.</text>
</comment>
<dbReference type="AlphaFoldDB" id="C0DTA1"/>
<evidence type="ECO:0000313" key="2">
    <source>
        <dbReference type="Proteomes" id="UP000005837"/>
    </source>
</evidence>
<organism evidence="1 2">
    <name type="scientific">Eikenella corrodens ATCC 23834</name>
    <dbReference type="NCBI Taxonomy" id="546274"/>
    <lineage>
        <taxon>Bacteria</taxon>
        <taxon>Pseudomonadati</taxon>
        <taxon>Pseudomonadota</taxon>
        <taxon>Betaproteobacteria</taxon>
        <taxon>Neisseriales</taxon>
        <taxon>Neisseriaceae</taxon>
        <taxon>Eikenella</taxon>
    </lineage>
</organism>
<name>C0DTA1_EIKCO</name>